<dbReference type="EMBL" id="SJPX01000002">
    <property type="protein sequence ID" value="TWU55434.1"/>
    <property type="molecule type" value="Genomic_DNA"/>
</dbReference>
<feature type="compositionally biased region" description="Low complexity" evidence="1">
    <location>
        <begin position="1"/>
        <end position="13"/>
    </location>
</feature>
<evidence type="ECO:0008006" key="4">
    <source>
        <dbReference type="Google" id="ProtNLM"/>
    </source>
</evidence>
<dbReference type="Proteomes" id="UP000317977">
    <property type="component" value="Unassembled WGS sequence"/>
</dbReference>
<proteinExistence type="predicted"/>
<dbReference type="Pfam" id="PF07606">
    <property type="entry name" value="DUF1569"/>
    <property type="match status" value="1"/>
</dbReference>
<dbReference type="RefSeq" id="WP_146533623.1">
    <property type="nucleotide sequence ID" value="NZ_SJPX01000002.1"/>
</dbReference>
<dbReference type="OrthoDB" id="282689at2"/>
<protein>
    <recommendedName>
        <fullName evidence="4">DUF1569 domain-containing protein</fullName>
    </recommendedName>
</protein>
<organism evidence="2 3">
    <name type="scientific">Rubripirellula reticaptiva</name>
    <dbReference type="NCBI Taxonomy" id="2528013"/>
    <lineage>
        <taxon>Bacteria</taxon>
        <taxon>Pseudomonadati</taxon>
        <taxon>Planctomycetota</taxon>
        <taxon>Planctomycetia</taxon>
        <taxon>Pirellulales</taxon>
        <taxon>Pirellulaceae</taxon>
        <taxon>Rubripirellula</taxon>
    </lineage>
</organism>
<evidence type="ECO:0000313" key="2">
    <source>
        <dbReference type="EMBL" id="TWU55434.1"/>
    </source>
</evidence>
<comment type="caution">
    <text evidence="2">The sequence shown here is derived from an EMBL/GenBank/DDBJ whole genome shotgun (WGS) entry which is preliminary data.</text>
</comment>
<dbReference type="AlphaFoldDB" id="A0A5C6F4J6"/>
<evidence type="ECO:0000313" key="3">
    <source>
        <dbReference type="Proteomes" id="UP000317977"/>
    </source>
</evidence>
<name>A0A5C6F4J6_9BACT</name>
<reference evidence="2 3" key="1">
    <citation type="submission" date="2019-02" db="EMBL/GenBank/DDBJ databases">
        <title>Deep-cultivation of Planctomycetes and their phenomic and genomic characterization uncovers novel biology.</title>
        <authorList>
            <person name="Wiegand S."/>
            <person name="Jogler M."/>
            <person name="Boedeker C."/>
            <person name="Pinto D."/>
            <person name="Vollmers J."/>
            <person name="Rivas-Marin E."/>
            <person name="Kohn T."/>
            <person name="Peeters S.H."/>
            <person name="Heuer A."/>
            <person name="Rast P."/>
            <person name="Oberbeckmann S."/>
            <person name="Bunk B."/>
            <person name="Jeske O."/>
            <person name="Meyerdierks A."/>
            <person name="Storesund J.E."/>
            <person name="Kallscheuer N."/>
            <person name="Luecker S."/>
            <person name="Lage O.M."/>
            <person name="Pohl T."/>
            <person name="Merkel B.J."/>
            <person name="Hornburger P."/>
            <person name="Mueller R.-W."/>
            <person name="Bruemmer F."/>
            <person name="Labrenz M."/>
            <person name="Spormann A.M."/>
            <person name="Op Den Camp H."/>
            <person name="Overmann J."/>
            <person name="Amann R."/>
            <person name="Jetten M.S.M."/>
            <person name="Mascher T."/>
            <person name="Medema M.H."/>
            <person name="Devos D.P."/>
            <person name="Kaster A.-K."/>
            <person name="Ovreas L."/>
            <person name="Rohde M."/>
            <person name="Galperin M.Y."/>
            <person name="Jogler C."/>
        </authorList>
    </citation>
    <scope>NUCLEOTIDE SEQUENCE [LARGE SCALE GENOMIC DNA]</scope>
    <source>
        <strain evidence="2 3">Poly59</strain>
    </source>
</reference>
<sequence>MAAQSKQKSNQQKPRQRELKFESIDEIATEVERLAAIPVETAGEFSYGQILEHLSRVLDVVAGQMPGPTVGLPMRMLARLIRPILLRKMSPGFKLPAGAQAILWPETEVDTQAGLSHFREAIDRFQNADTLPPHPFFGPMTRAKHEQLQCRHCELHLSLVHPAA</sequence>
<dbReference type="InterPro" id="IPR011463">
    <property type="entry name" value="DUF1569"/>
</dbReference>
<gene>
    <name evidence="2" type="ORF">Poly59_17320</name>
</gene>
<accession>A0A5C6F4J6</accession>
<evidence type="ECO:0000256" key="1">
    <source>
        <dbReference type="SAM" id="MobiDB-lite"/>
    </source>
</evidence>
<keyword evidence="3" id="KW-1185">Reference proteome</keyword>
<feature type="region of interest" description="Disordered" evidence="1">
    <location>
        <begin position="1"/>
        <end position="20"/>
    </location>
</feature>